<reference evidence="2" key="1">
    <citation type="submission" date="2016-12" db="EMBL/GenBank/DDBJ databases">
        <authorList>
            <person name="Varghese N."/>
            <person name="Submissions S."/>
        </authorList>
    </citation>
    <scope>NUCLEOTIDE SEQUENCE [LARGE SCALE GENOMIC DNA]</scope>
    <source>
        <strain evidence="2">DSM 25035</strain>
    </source>
</reference>
<protein>
    <recommendedName>
        <fullName evidence="3">DUF493 domain-containing protein</fullName>
    </recommendedName>
</protein>
<dbReference type="Pfam" id="PF04359">
    <property type="entry name" value="DUF493"/>
    <property type="match status" value="1"/>
</dbReference>
<proteinExistence type="predicted"/>
<dbReference type="SUPFAM" id="SSF117991">
    <property type="entry name" value="YbeD/HP0495-like"/>
    <property type="match status" value="1"/>
</dbReference>
<organism evidence="1 2">
    <name type="scientific">Algoriphagus zhangzhouensis</name>
    <dbReference type="NCBI Taxonomy" id="1073327"/>
    <lineage>
        <taxon>Bacteria</taxon>
        <taxon>Pseudomonadati</taxon>
        <taxon>Bacteroidota</taxon>
        <taxon>Cytophagia</taxon>
        <taxon>Cytophagales</taxon>
        <taxon>Cyclobacteriaceae</taxon>
        <taxon>Algoriphagus</taxon>
    </lineage>
</organism>
<dbReference type="AlphaFoldDB" id="A0A1M7ZBA1"/>
<evidence type="ECO:0008006" key="3">
    <source>
        <dbReference type="Google" id="ProtNLM"/>
    </source>
</evidence>
<evidence type="ECO:0000313" key="1">
    <source>
        <dbReference type="EMBL" id="SHO62188.1"/>
    </source>
</evidence>
<gene>
    <name evidence="1" type="ORF">SAMN04488108_1960</name>
</gene>
<dbReference type="Proteomes" id="UP000184609">
    <property type="component" value="Unassembled WGS sequence"/>
</dbReference>
<name>A0A1M7ZBA1_9BACT</name>
<accession>A0A1M7ZBA1</accession>
<dbReference type="OrthoDB" id="5616097at2"/>
<sequence>MQKQFNTQAFKEKLEANGEFPQLYMFKFIVPNGKEDEVKALFPNHEVVLKPSSGGKYISTTIQVMVDSADDVIAYYEQASSIEGLLSL</sequence>
<dbReference type="RefSeq" id="WP_073571583.1">
    <property type="nucleotide sequence ID" value="NZ_FRXN01000002.1"/>
</dbReference>
<keyword evidence="2" id="KW-1185">Reference proteome</keyword>
<evidence type="ECO:0000313" key="2">
    <source>
        <dbReference type="Proteomes" id="UP000184609"/>
    </source>
</evidence>
<dbReference type="STRING" id="1073327.SAMN04488108_1960"/>
<dbReference type="Gene3D" id="3.30.70.260">
    <property type="match status" value="1"/>
</dbReference>
<dbReference type="InterPro" id="IPR007454">
    <property type="entry name" value="UPF0250_YbeD-like"/>
</dbReference>
<dbReference type="EMBL" id="FRXN01000002">
    <property type="protein sequence ID" value="SHO62188.1"/>
    <property type="molecule type" value="Genomic_DNA"/>
</dbReference>
<dbReference type="InterPro" id="IPR027471">
    <property type="entry name" value="YbeD-like_sf"/>
</dbReference>